<dbReference type="PIRSF" id="PIRSF006060">
    <property type="entry name" value="AA_transporter"/>
    <property type="match status" value="1"/>
</dbReference>
<evidence type="ECO:0000256" key="3">
    <source>
        <dbReference type="ARBA" id="ARBA00022692"/>
    </source>
</evidence>
<dbReference type="OrthoDB" id="3900342at2759"/>
<keyword evidence="6 7" id="KW-0472">Membrane</keyword>
<feature type="transmembrane region" description="Helical" evidence="7">
    <location>
        <begin position="365"/>
        <end position="384"/>
    </location>
</feature>
<feature type="transmembrane region" description="Helical" evidence="7">
    <location>
        <begin position="117"/>
        <end position="139"/>
    </location>
</feature>
<dbReference type="InterPro" id="IPR004841">
    <property type="entry name" value="AA-permease/SLC12A_dom"/>
</dbReference>
<feature type="transmembrane region" description="Helical" evidence="7">
    <location>
        <begin position="303"/>
        <end position="331"/>
    </location>
</feature>
<keyword evidence="10" id="KW-1185">Reference proteome</keyword>
<feature type="transmembrane region" description="Helical" evidence="7">
    <location>
        <begin position="146"/>
        <end position="167"/>
    </location>
</feature>
<feature type="domain" description="Amino acid permease/ SLC12A" evidence="8">
    <location>
        <begin position="35"/>
        <end position="497"/>
    </location>
</feature>
<feature type="transmembrane region" description="Helical" evidence="7">
    <location>
        <begin position="436"/>
        <end position="460"/>
    </location>
</feature>
<feature type="transmembrane region" description="Helical" evidence="7">
    <location>
        <begin position="38"/>
        <end position="57"/>
    </location>
</feature>
<evidence type="ECO:0000259" key="8">
    <source>
        <dbReference type="Pfam" id="PF00324"/>
    </source>
</evidence>
<dbReference type="GO" id="GO:0016020">
    <property type="term" value="C:membrane"/>
    <property type="evidence" value="ECO:0007669"/>
    <property type="project" value="UniProtKB-SubCell"/>
</dbReference>
<comment type="subcellular location">
    <subcellularLocation>
        <location evidence="1">Membrane</location>
        <topology evidence="1">Multi-pass membrane protein</topology>
    </subcellularLocation>
</comment>
<dbReference type="eggNOG" id="KOG1286">
    <property type="taxonomic scope" value="Eukaryota"/>
</dbReference>
<evidence type="ECO:0000313" key="10">
    <source>
        <dbReference type="Proteomes" id="UP000011761"/>
    </source>
</evidence>
<dbReference type="EMBL" id="KB445555">
    <property type="protein sequence ID" value="EMC96424.1"/>
    <property type="molecule type" value="Genomic_DNA"/>
</dbReference>
<evidence type="ECO:0000256" key="6">
    <source>
        <dbReference type="ARBA" id="ARBA00023136"/>
    </source>
</evidence>
<dbReference type="FunFam" id="1.20.1740.10:FF:000017">
    <property type="entry name" value="Amino acid permease"/>
    <property type="match status" value="1"/>
</dbReference>
<evidence type="ECO:0000256" key="2">
    <source>
        <dbReference type="ARBA" id="ARBA00022448"/>
    </source>
</evidence>
<dbReference type="RefSeq" id="XP_007676259.1">
    <property type="nucleotide sequence ID" value="XM_007678069.1"/>
</dbReference>
<evidence type="ECO:0000256" key="7">
    <source>
        <dbReference type="SAM" id="Phobius"/>
    </source>
</evidence>
<keyword evidence="5 7" id="KW-1133">Transmembrane helix</keyword>
<evidence type="ECO:0000256" key="4">
    <source>
        <dbReference type="ARBA" id="ARBA00022970"/>
    </source>
</evidence>
<dbReference type="PROSITE" id="PS00218">
    <property type="entry name" value="AMINO_ACID_PERMEASE_1"/>
    <property type="match status" value="1"/>
</dbReference>
<protein>
    <recommendedName>
        <fullName evidence="8">Amino acid permease/ SLC12A domain-containing protein</fullName>
    </recommendedName>
</protein>
<gene>
    <name evidence="9" type="ORF">BAUCODRAFT_69625</name>
</gene>
<sequence>MYDEKAGGARPGNGHEYDIQEGEGQQLHRLLKGRHMQMIAIGGAIGAGLFVGSGSAFSHGGPASVVLCFIIIGCMLLLVMQALAELAVMYPVNGAFFTYCVRFINPAWGFACGWDYAIQWLTILPFEITAAGLTIAFWPRGAEVNIGVWVAVFLVALSVIQIFGIRGYGEVEFVLSTIKVLACTGFIILGIIINCGGVPSDPRGYIGGYYWHEPGGTAFRNGFQGFCAVFVTASFAFGGTELTGLAAAEAENPLKSIPLATKQVFWRITFFYVICLLLVGLNIPSGSDFLLNSSGANTKYSPFVYVMTLANIKVLPSIFNVVITVSVLSVANSCSFGSTRTLQALAAQGMAPKFFSYIDKHGRPYWCVVLQLVFGLLAFCNEATNGGPIFFNWLLALSGLANFFIWGSICFAHIRFRAGWQAQGHSLAEIPYKAPFGVWGSWTGLILNMLCIMAAFYNALYGVGGTPNASGFFQSFLAAPMILALYLFWKIYTRDFSLFIAAKDMDVTSGIRMNVQELIEATKGQEADLTWKTLPMRALRSLF</sequence>
<dbReference type="Pfam" id="PF00324">
    <property type="entry name" value="AA_permease"/>
    <property type="match status" value="1"/>
</dbReference>
<dbReference type="GeneID" id="19116536"/>
<feature type="transmembrane region" description="Helical" evidence="7">
    <location>
        <begin position="264"/>
        <end position="283"/>
    </location>
</feature>
<feature type="transmembrane region" description="Helical" evidence="7">
    <location>
        <begin position="472"/>
        <end position="489"/>
    </location>
</feature>
<feature type="transmembrane region" description="Helical" evidence="7">
    <location>
        <begin position="390"/>
        <end position="416"/>
    </location>
</feature>
<evidence type="ECO:0000313" key="9">
    <source>
        <dbReference type="EMBL" id="EMC96424.1"/>
    </source>
</evidence>
<dbReference type="InterPro" id="IPR050524">
    <property type="entry name" value="APC_YAT"/>
</dbReference>
<evidence type="ECO:0000256" key="5">
    <source>
        <dbReference type="ARBA" id="ARBA00022989"/>
    </source>
</evidence>
<proteinExistence type="predicted"/>
<accession>M2NB96</accession>
<dbReference type="Proteomes" id="UP000011761">
    <property type="component" value="Unassembled WGS sequence"/>
</dbReference>
<name>M2NB96_BAUPA</name>
<keyword evidence="3 7" id="KW-0812">Transmembrane</keyword>
<keyword evidence="2" id="KW-0813">Transport</keyword>
<dbReference type="PANTHER" id="PTHR43341:SF1">
    <property type="entry name" value="GENERAL AMINO-ACID PERMEASE GAP1"/>
    <property type="match status" value="1"/>
</dbReference>
<evidence type="ECO:0000256" key="1">
    <source>
        <dbReference type="ARBA" id="ARBA00004141"/>
    </source>
</evidence>
<dbReference type="Gene3D" id="1.20.1740.10">
    <property type="entry name" value="Amino acid/polyamine transporter I"/>
    <property type="match status" value="1"/>
</dbReference>
<feature type="transmembrane region" description="Helical" evidence="7">
    <location>
        <begin position="63"/>
        <end position="80"/>
    </location>
</feature>
<reference evidence="9 10" key="1">
    <citation type="journal article" date="2012" name="PLoS Pathog.">
        <title>Diverse lifestyles and strategies of plant pathogenesis encoded in the genomes of eighteen Dothideomycetes fungi.</title>
        <authorList>
            <person name="Ohm R.A."/>
            <person name="Feau N."/>
            <person name="Henrissat B."/>
            <person name="Schoch C.L."/>
            <person name="Horwitz B.A."/>
            <person name="Barry K.W."/>
            <person name="Condon B.J."/>
            <person name="Copeland A.C."/>
            <person name="Dhillon B."/>
            <person name="Glaser F."/>
            <person name="Hesse C.N."/>
            <person name="Kosti I."/>
            <person name="LaButti K."/>
            <person name="Lindquist E.A."/>
            <person name="Lucas S."/>
            <person name="Salamov A.A."/>
            <person name="Bradshaw R.E."/>
            <person name="Ciuffetti L."/>
            <person name="Hamelin R.C."/>
            <person name="Kema G.H.J."/>
            <person name="Lawrence C."/>
            <person name="Scott J.A."/>
            <person name="Spatafora J.W."/>
            <person name="Turgeon B.G."/>
            <person name="de Wit P.J.G.M."/>
            <person name="Zhong S."/>
            <person name="Goodwin S.B."/>
            <person name="Grigoriev I.V."/>
        </authorList>
    </citation>
    <scope>NUCLEOTIDE SEQUENCE [LARGE SCALE GENOMIC DNA]</scope>
    <source>
        <strain evidence="9 10">UAMH 10762</strain>
    </source>
</reference>
<dbReference type="PANTHER" id="PTHR43341">
    <property type="entry name" value="AMINO ACID PERMEASE"/>
    <property type="match status" value="1"/>
</dbReference>
<dbReference type="HOGENOM" id="CLU_007946_12_0_1"/>
<keyword evidence="4" id="KW-0029">Amino-acid transport</keyword>
<dbReference type="OMA" id="CLAHARM"/>
<dbReference type="AlphaFoldDB" id="M2NB96"/>
<dbReference type="InterPro" id="IPR004840">
    <property type="entry name" value="Amino_acid_permease_CS"/>
</dbReference>
<dbReference type="GO" id="GO:0015171">
    <property type="term" value="F:amino acid transmembrane transporter activity"/>
    <property type="evidence" value="ECO:0007669"/>
    <property type="project" value="TreeGrafter"/>
</dbReference>
<organism evidence="9 10">
    <name type="scientific">Baudoinia panamericana (strain UAMH 10762)</name>
    <name type="common">Angels' share fungus</name>
    <name type="synonym">Baudoinia compniacensis (strain UAMH 10762)</name>
    <dbReference type="NCBI Taxonomy" id="717646"/>
    <lineage>
        <taxon>Eukaryota</taxon>
        <taxon>Fungi</taxon>
        <taxon>Dikarya</taxon>
        <taxon>Ascomycota</taxon>
        <taxon>Pezizomycotina</taxon>
        <taxon>Dothideomycetes</taxon>
        <taxon>Dothideomycetidae</taxon>
        <taxon>Mycosphaerellales</taxon>
        <taxon>Teratosphaeriaceae</taxon>
        <taxon>Baudoinia</taxon>
    </lineage>
</organism>
<dbReference type="KEGG" id="bcom:BAUCODRAFT_69625"/>
<feature type="transmembrane region" description="Helical" evidence="7">
    <location>
        <begin position="173"/>
        <end position="193"/>
    </location>
</feature>